<organism evidence="1 2">
    <name type="scientific">Stylosanthes scabra</name>
    <dbReference type="NCBI Taxonomy" id="79078"/>
    <lineage>
        <taxon>Eukaryota</taxon>
        <taxon>Viridiplantae</taxon>
        <taxon>Streptophyta</taxon>
        <taxon>Embryophyta</taxon>
        <taxon>Tracheophyta</taxon>
        <taxon>Spermatophyta</taxon>
        <taxon>Magnoliopsida</taxon>
        <taxon>eudicotyledons</taxon>
        <taxon>Gunneridae</taxon>
        <taxon>Pentapetalae</taxon>
        <taxon>rosids</taxon>
        <taxon>fabids</taxon>
        <taxon>Fabales</taxon>
        <taxon>Fabaceae</taxon>
        <taxon>Papilionoideae</taxon>
        <taxon>50 kb inversion clade</taxon>
        <taxon>dalbergioids sensu lato</taxon>
        <taxon>Dalbergieae</taxon>
        <taxon>Pterocarpus clade</taxon>
        <taxon>Stylosanthes</taxon>
    </lineage>
</organism>
<reference evidence="1 2" key="1">
    <citation type="journal article" date="2023" name="Plants (Basel)">
        <title>Bridging the Gap: Combining Genomics and Transcriptomics Approaches to Understand Stylosanthes scabra, an Orphan Legume from the Brazilian Caatinga.</title>
        <authorList>
            <person name="Ferreira-Neto J.R.C."/>
            <person name="da Silva M.D."/>
            <person name="Binneck E."/>
            <person name="de Melo N.F."/>
            <person name="da Silva R.H."/>
            <person name="de Melo A.L.T.M."/>
            <person name="Pandolfi V."/>
            <person name="Bustamante F.O."/>
            <person name="Brasileiro-Vidal A.C."/>
            <person name="Benko-Iseppon A.M."/>
        </authorList>
    </citation>
    <scope>NUCLEOTIDE SEQUENCE [LARGE SCALE GENOMIC DNA]</scope>
    <source>
        <tissue evidence="1">Leaves</tissue>
    </source>
</reference>
<gene>
    <name evidence="1" type="ORF">PIB30_054457</name>
</gene>
<comment type="caution">
    <text evidence="1">The sequence shown here is derived from an EMBL/GenBank/DDBJ whole genome shotgun (WGS) entry which is preliminary data.</text>
</comment>
<protein>
    <submittedName>
        <fullName evidence="1">Uncharacterized protein</fullName>
    </submittedName>
</protein>
<proteinExistence type="predicted"/>
<accession>A0ABU6UIM3</accession>
<dbReference type="Proteomes" id="UP001341840">
    <property type="component" value="Unassembled WGS sequence"/>
</dbReference>
<evidence type="ECO:0000313" key="2">
    <source>
        <dbReference type="Proteomes" id="UP001341840"/>
    </source>
</evidence>
<name>A0ABU6UIM3_9FABA</name>
<keyword evidence="2" id="KW-1185">Reference proteome</keyword>
<dbReference type="EMBL" id="JASCZI010121244">
    <property type="protein sequence ID" value="MED6160769.1"/>
    <property type="molecule type" value="Genomic_DNA"/>
</dbReference>
<dbReference type="Gene3D" id="3.40.395.10">
    <property type="entry name" value="Adenoviral Proteinase, Chain A"/>
    <property type="match status" value="1"/>
</dbReference>
<evidence type="ECO:0000313" key="1">
    <source>
        <dbReference type="EMBL" id="MED6160769.1"/>
    </source>
</evidence>
<sequence>MSGVPTAIYEVAGQRVGGRVIEEEGHRDLQLIPSEPHSSRKSPFIDVFRDWIRNWFKDSPPTLANYRMHFRPRADMGLDVEATRLAVYVYAFVGNLREILVRHDIHDLTRVGLLSLRPRLTPSAVVVNTLALVASRNARRRTNATCWFLPSTFAAGILRGIVWDDVHHIYQRFWMPEKTALEHVFVPIWDVDEAWYMMILNVRKPRVYSLDVHRTVDNMARKEKQMKVVLRAFSLMFATPTHILNFIDRSPDTSGWGRILQALGIPEDRTSVETAIWACSWLSHSGGFSRNIFGPMGDEDTLRMRLASSIVGAQCNELRPAVGEASQTTW</sequence>